<sequence>MGIRYGVGPVRAIGKRQSDLKKSFKLAFRSLLTTCSSQVGVALDTVEQLVGDQSLDPMFSERTNVMDAVYGLSTAKKTEINYLRGLLERAGEHNRLIQARVELLGNMTQEVSGTTC</sequence>
<dbReference type="EMBL" id="JBBPBM010002004">
    <property type="protein sequence ID" value="KAK8480695.1"/>
    <property type="molecule type" value="Genomic_DNA"/>
</dbReference>
<evidence type="ECO:0000256" key="5">
    <source>
        <dbReference type="ARBA" id="ARBA00022776"/>
    </source>
</evidence>
<keyword evidence="9" id="KW-0137">Centromere</keyword>
<comment type="caution">
    <text evidence="10">The sequence shown here is derived from an EMBL/GenBank/DDBJ whole genome shotgun (WGS) entry which is preliminary data.</text>
</comment>
<evidence type="ECO:0000256" key="1">
    <source>
        <dbReference type="ARBA" id="ARBA00004123"/>
    </source>
</evidence>
<keyword evidence="8" id="KW-0131">Cell cycle</keyword>
<dbReference type="Proteomes" id="UP001472677">
    <property type="component" value="Unassembled WGS sequence"/>
</dbReference>
<keyword evidence="11" id="KW-1185">Reference proteome</keyword>
<evidence type="ECO:0000313" key="10">
    <source>
        <dbReference type="EMBL" id="KAK8480695.1"/>
    </source>
</evidence>
<comment type="subcellular location">
    <subcellularLocation>
        <location evidence="2">Chromosome</location>
        <location evidence="2">Centromere</location>
        <location evidence="2">Kinetochore</location>
    </subcellularLocation>
    <subcellularLocation>
        <location evidence="1">Nucleus</location>
    </subcellularLocation>
</comment>
<keyword evidence="4" id="KW-0132">Cell division</keyword>
<protein>
    <submittedName>
        <fullName evidence="10">Uncharacterized protein</fullName>
    </submittedName>
</protein>
<evidence type="ECO:0000256" key="8">
    <source>
        <dbReference type="ARBA" id="ARBA00023306"/>
    </source>
</evidence>
<accession>A0ABR1ZKF1</accession>
<keyword evidence="5" id="KW-0498">Mitosis</keyword>
<dbReference type="PANTHER" id="PTHR15459">
    <property type="entry name" value="POLYAMINE-MODULATED FACTOR 1"/>
    <property type="match status" value="1"/>
</dbReference>
<gene>
    <name evidence="10" type="ORF">V6N12_057845</name>
</gene>
<keyword evidence="3" id="KW-0158">Chromosome</keyword>
<evidence type="ECO:0000256" key="4">
    <source>
        <dbReference type="ARBA" id="ARBA00022618"/>
    </source>
</evidence>
<evidence type="ECO:0000256" key="2">
    <source>
        <dbReference type="ARBA" id="ARBA00004629"/>
    </source>
</evidence>
<organism evidence="10 11">
    <name type="scientific">Hibiscus sabdariffa</name>
    <name type="common">roselle</name>
    <dbReference type="NCBI Taxonomy" id="183260"/>
    <lineage>
        <taxon>Eukaryota</taxon>
        <taxon>Viridiplantae</taxon>
        <taxon>Streptophyta</taxon>
        <taxon>Embryophyta</taxon>
        <taxon>Tracheophyta</taxon>
        <taxon>Spermatophyta</taxon>
        <taxon>Magnoliopsida</taxon>
        <taxon>eudicotyledons</taxon>
        <taxon>Gunneridae</taxon>
        <taxon>Pentapetalae</taxon>
        <taxon>rosids</taxon>
        <taxon>malvids</taxon>
        <taxon>Malvales</taxon>
        <taxon>Malvaceae</taxon>
        <taxon>Malvoideae</taxon>
        <taxon>Hibiscus</taxon>
    </lineage>
</organism>
<proteinExistence type="predicted"/>
<evidence type="ECO:0000256" key="7">
    <source>
        <dbReference type="ARBA" id="ARBA00023242"/>
    </source>
</evidence>
<evidence type="ECO:0000313" key="11">
    <source>
        <dbReference type="Proteomes" id="UP001472677"/>
    </source>
</evidence>
<keyword evidence="7" id="KW-0539">Nucleus</keyword>
<evidence type="ECO:0000256" key="6">
    <source>
        <dbReference type="ARBA" id="ARBA00022838"/>
    </source>
</evidence>
<reference evidence="10 11" key="1">
    <citation type="journal article" date="2024" name="G3 (Bethesda)">
        <title>Genome assembly of Hibiscus sabdariffa L. provides insights into metabolisms of medicinal natural products.</title>
        <authorList>
            <person name="Kim T."/>
        </authorList>
    </citation>
    <scope>NUCLEOTIDE SEQUENCE [LARGE SCALE GENOMIC DNA]</scope>
    <source>
        <strain evidence="10">TK-2024</strain>
        <tissue evidence="10">Old leaves</tissue>
    </source>
</reference>
<name>A0ABR1ZKF1_9ROSI</name>
<evidence type="ECO:0000256" key="3">
    <source>
        <dbReference type="ARBA" id="ARBA00022454"/>
    </source>
</evidence>
<dbReference type="InterPro" id="IPR007128">
    <property type="entry name" value="PMF1/Nnf1"/>
</dbReference>
<dbReference type="PANTHER" id="PTHR15459:SF3">
    <property type="entry name" value="POLYAMINE-MODULATED FACTOR 1"/>
    <property type="match status" value="1"/>
</dbReference>
<keyword evidence="6" id="KW-0995">Kinetochore</keyword>
<evidence type="ECO:0000256" key="9">
    <source>
        <dbReference type="ARBA" id="ARBA00023328"/>
    </source>
</evidence>